<feature type="compositionally biased region" description="Basic and acidic residues" evidence="1">
    <location>
        <begin position="1"/>
        <end position="14"/>
    </location>
</feature>
<reference evidence="4" key="2">
    <citation type="submission" date="2014-02" db="EMBL/GenBank/DDBJ databases">
        <title>Draft Genome Sequence of extremely halophilic bacteria Halorhodospira halochloris.</title>
        <authorList>
            <person name="Singh K.S."/>
        </authorList>
    </citation>
    <scope>NUCLEOTIDE SEQUENCE [LARGE SCALE GENOMIC DNA]</scope>
    <source>
        <strain evidence="4">A</strain>
    </source>
</reference>
<dbReference type="Gene3D" id="2.60.200.20">
    <property type="match status" value="1"/>
</dbReference>
<evidence type="ECO:0000313" key="3">
    <source>
        <dbReference type="EMBL" id="AHK78055.1"/>
    </source>
</evidence>
<dbReference type="OrthoDB" id="9806704at2"/>
<sequence>MDIRRKGERRRYDSRPSYPFRDSQGVWVTRNRRRQLDRRASNGDKPLGSSEPSSASARPRAAVTMLDTAQGSSPALRNLKGRSLLLHYRDVVINLYEGRDDFLLGRRSSCDLVVPQDHVSREHARIVHRDGGFVLIEQSLNGTYLQEPSGEGRLIHQETVALKGSGYLSLGRPLSDNTENLVYFYCREASSPTQD</sequence>
<dbReference type="InterPro" id="IPR000253">
    <property type="entry name" value="FHA_dom"/>
</dbReference>
<gene>
    <name evidence="3" type="ORF">M911_01250</name>
</gene>
<dbReference type="PATRIC" id="fig|1354791.3.peg.52"/>
<evidence type="ECO:0000256" key="1">
    <source>
        <dbReference type="SAM" id="MobiDB-lite"/>
    </source>
</evidence>
<dbReference type="EMBL" id="CP007268">
    <property type="protein sequence ID" value="AHK78055.1"/>
    <property type="molecule type" value="Genomic_DNA"/>
</dbReference>
<keyword evidence="4" id="KW-1185">Reference proteome</keyword>
<feature type="compositionally biased region" description="Low complexity" evidence="1">
    <location>
        <begin position="49"/>
        <end position="60"/>
    </location>
</feature>
<accession>W8L275</accession>
<dbReference type="AlphaFoldDB" id="W8L275"/>
<dbReference type="SMART" id="SM00240">
    <property type="entry name" value="FHA"/>
    <property type="match status" value="1"/>
</dbReference>
<dbReference type="SUPFAM" id="SSF49879">
    <property type="entry name" value="SMAD/FHA domain"/>
    <property type="match status" value="1"/>
</dbReference>
<protein>
    <recommendedName>
        <fullName evidence="2">FHA domain-containing protein</fullName>
    </recommendedName>
</protein>
<feature type="region of interest" description="Disordered" evidence="1">
    <location>
        <begin position="1"/>
        <end position="60"/>
    </location>
</feature>
<dbReference type="HOGENOM" id="CLU_1601952_0_0_6"/>
<feature type="domain" description="FHA" evidence="2">
    <location>
        <begin position="102"/>
        <end position="146"/>
    </location>
</feature>
<dbReference type="CDD" id="cd00060">
    <property type="entry name" value="FHA"/>
    <property type="match status" value="1"/>
</dbReference>
<dbReference type="RefSeq" id="WP_025280369.1">
    <property type="nucleotide sequence ID" value="NZ_CP007268.1"/>
</dbReference>
<dbReference type="KEGG" id="hhc:M911_01250"/>
<reference evidence="3 4" key="1">
    <citation type="journal article" date="2014" name="J Genomics">
        <title>Draft Genome Sequence of the Extremely Halophilic Phototrophic Purple Sulfur Bacterium Halorhodospira halochloris.</title>
        <authorList>
            <person name="Singh K.S."/>
            <person name="Kirksey J."/>
            <person name="Hoff W.D."/>
            <person name="Deole R."/>
        </authorList>
    </citation>
    <scope>NUCLEOTIDE SEQUENCE [LARGE SCALE GENOMIC DNA]</scope>
    <source>
        <strain evidence="3 4">A</strain>
    </source>
</reference>
<evidence type="ECO:0000259" key="2">
    <source>
        <dbReference type="PROSITE" id="PS50006"/>
    </source>
</evidence>
<dbReference type="InterPro" id="IPR008984">
    <property type="entry name" value="SMAD_FHA_dom_sf"/>
</dbReference>
<name>W8L275_9GAMM</name>
<organism evidence="3 4">
    <name type="scientific">Ectothiorhodospira haloalkaliphila</name>
    <dbReference type="NCBI Taxonomy" id="421628"/>
    <lineage>
        <taxon>Bacteria</taxon>
        <taxon>Pseudomonadati</taxon>
        <taxon>Pseudomonadota</taxon>
        <taxon>Gammaproteobacteria</taxon>
        <taxon>Chromatiales</taxon>
        <taxon>Ectothiorhodospiraceae</taxon>
        <taxon>Ectothiorhodospira</taxon>
    </lineage>
</organism>
<dbReference type="Pfam" id="PF00498">
    <property type="entry name" value="FHA"/>
    <property type="match status" value="1"/>
</dbReference>
<proteinExistence type="predicted"/>
<evidence type="ECO:0000313" key="4">
    <source>
        <dbReference type="Proteomes" id="UP000019442"/>
    </source>
</evidence>
<dbReference type="Proteomes" id="UP000019442">
    <property type="component" value="Chromosome"/>
</dbReference>
<dbReference type="PROSITE" id="PS50006">
    <property type="entry name" value="FHA_DOMAIN"/>
    <property type="match status" value="1"/>
</dbReference>